<dbReference type="AlphaFoldDB" id="A0A177NPD4"/>
<evidence type="ECO:0008006" key="3">
    <source>
        <dbReference type="Google" id="ProtNLM"/>
    </source>
</evidence>
<evidence type="ECO:0000313" key="1">
    <source>
        <dbReference type="EMBL" id="OAI19059.1"/>
    </source>
</evidence>
<accession>A0A177NPD4</accession>
<dbReference type="EMBL" id="LUUK01000162">
    <property type="protein sequence ID" value="OAI19059.1"/>
    <property type="molecule type" value="Genomic_DNA"/>
</dbReference>
<reference evidence="2" key="1">
    <citation type="submission" date="2016-03" db="EMBL/GenBank/DDBJ databases">
        <authorList>
            <person name="Heylen K."/>
            <person name="De Vos P."/>
            <person name="Vekeman B."/>
        </authorList>
    </citation>
    <scope>NUCLEOTIDE SEQUENCE [LARGE SCALE GENOMIC DNA]</scope>
    <source>
        <strain evidence="2">R-45383</strain>
    </source>
</reference>
<dbReference type="SUPFAM" id="SSF56281">
    <property type="entry name" value="Metallo-hydrolase/oxidoreductase"/>
    <property type="match status" value="1"/>
</dbReference>
<evidence type="ECO:0000313" key="2">
    <source>
        <dbReference type="Proteomes" id="UP000077628"/>
    </source>
</evidence>
<dbReference type="Proteomes" id="UP000077628">
    <property type="component" value="Unassembled WGS sequence"/>
</dbReference>
<name>A0A177NPD4_9GAMM</name>
<comment type="caution">
    <text evidence="1">The sequence shown here is derived from an EMBL/GenBank/DDBJ whole genome shotgun (WGS) entry which is preliminary data.</text>
</comment>
<dbReference type="PANTHER" id="PTHR30619">
    <property type="entry name" value="DNA INTERNALIZATION/COMPETENCE PROTEIN COMEC/REC2"/>
    <property type="match status" value="1"/>
</dbReference>
<dbReference type="InterPro" id="IPR052159">
    <property type="entry name" value="Competence_DNA_uptake"/>
</dbReference>
<dbReference type="InterPro" id="IPR036866">
    <property type="entry name" value="RibonucZ/Hydroxyglut_hydro"/>
</dbReference>
<dbReference type="STRING" id="702114.A1355_04915"/>
<protein>
    <recommendedName>
        <fullName evidence="3">Metallo-beta-lactamase domain-containing protein</fullName>
    </recommendedName>
</protein>
<keyword evidence="2" id="KW-1185">Reference proteome</keyword>
<proteinExistence type="predicted"/>
<dbReference type="Gene3D" id="3.60.15.10">
    <property type="entry name" value="Ribonuclease Z/Hydroxyacylglutathione hydrolase-like"/>
    <property type="match status" value="1"/>
</dbReference>
<gene>
    <name evidence="1" type="ORF">A1355_04915</name>
</gene>
<dbReference type="PANTHER" id="PTHR30619:SF1">
    <property type="entry name" value="RECOMBINATION PROTEIN 2"/>
    <property type="match status" value="1"/>
</dbReference>
<sequence length="298" mass="34352">MELRGNDLLFELVIITTQGYDMLKIHFLNVGKGNCTVIKFPSGHLTVVDIDNSRNEDENILQCPIQFLEENYPNKNIFRFILTHPDMDHMSGLDELFIKRNIVNFWDTDHDKNVDINKMHLGGYNKQDWIRYQNIREQAEKPKVLKIRQHHESLNYWLDDNLKVLGPSNALIKKAKETGEHNHCSYVLKIEHEGIKILLGGDATKESWQDILAHHGKNELKADVFLAPHHGSPANIEKDVFAHINPQYVIVSDHKGHSYDYQYYNSLASTQVYSTKHFGNITLEIGATSKKITPERNG</sequence>
<organism evidence="1 2">
    <name type="scientific">Methylomonas koyamae</name>
    <dbReference type="NCBI Taxonomy" id="702114"/>
    <lineage>
        <taxon>Bacteria</taxon>
        <taxon>Pseudomonadati</taxon>
        <taxon>Pseudomonadota</taxon>
        <taxon>Gammaproteobacteria</taxon>
        <taxon>Methylococcales</taxon>
        <taxon>Methylococcaceae</taxon>
        <taxon>Methylomonas</taxon>
    </lineage>
</organism>